<dbReference type="InterPro" id="IPR042171">
    <property type="entry name" value="Acyl-CoA_hotdog"/>
</dbReference>
<dbReference type="AlphaFoldDB" id="A0A8H4QDV8"/>
<dbReference type="Proteomes" id="UP000562929">
    <property type="component" value="Unassembled WGS sequence"/>
</dbReference>
<name>A0A8H4QDV8_9HYPO</name>
<evidence type="ECO:0000259" key="1">
    <source>
        <dbReference type="Pfam" id="PF13622"/>
    </source>
</evidence>
<evidence type="ECO:0000313" key="4">
    <source>
        <dbReference type="Proteomes" id="UP000562929"/>
    </source>
</evidence>
<dbReference type="InterPro" id="IPR052389">
    <property type="entry name" value="Sec_Metab_Biosynth-Assoc"/>
</dbReference>
<gene>
    <name evidence="3" type="ORF">GQ602_001300</name>
</gene>
<feature type="domain" description="Acyl-CoA thioesterase-like N-terminal HotDog" evidence="1">
    <location>
        <begin position="32"/>
        <end position="123"/>
    </location>
</feature>
<dbReference type="PANTHER" id="PTHR38110">
    <property type="entry name" value="CHROMOSOME 23, WHOLE GENOME SHOTGUN SEQUENCE"/>
    <property type="match status" value="1"/>
</dbReference>
<evidence type="ECO:0000313" key="3">
    <source>
        <dbReference type="EMBL" id="KAF4595687.1"/>
    </source>
</evidence>
<dbReference type="Pfam" id="PF13622">
    <property type="entry name" value="4HBT_3"/>
    <property type="match status" value="1"/>
</dbReference>
<accession>A0A8H4QDV8</accession>
<keyword evidence="4" id="KW-1185">Reference proteome</keyword>
<dbReference type="InterPro" id="IPR029069">
    <property type="entry name" value="HotDog_dom_sf"/>
</dbReference>
<dbReference type="InterPro" id="IPR049449">
    <property type="entry name" value="TesB_ACOT8-like_N"/>
</dbReference>
<dbReference type="EMBL" id="JAACLJ010000001">
    <property type="protein sequence ID" value="KAF4595687.1"/>
    <property type="molecule type" value="Genomic_DNA"/>
</dbReference>
<comment type="caution">
    <text evidence="3">The sequence shown here is derived from an EMBL/GenBank/DDBJ whole genome shotgun (WGS) entry which is preliminary data.</text>
</comment>
<dbReference type="OrthoDB" id="2532955at2759"/>
<dbReference type="SUPFAM" id="SSF54637">
    <property type="entry name" value="Thioesterase/thiol ester dehydrase-isomerase"/>
    <property type="match status" value="2"/>
</dbReference>
<organism evidence="3 4">
    <name type="scientific">Ophiocordyceps camponoti-floridani</name>
    <dbReference type="NCBI Taxonomy" id="2030778"/>
    <lineage>
        <taxon>Eukaryota</taxon>
        <taxon>Fungi</taxon>
        <taxon>Dikarya</taxon>
        <taxon>Ascomycota</taxon>
        <taxon>Pezizomycotina</taxon>
        <taxon>Sordariomycetes</taxon>
        <taxon>Hypocreomycetidae</taxon>
        <taxon>Hypocreales</taxon>
        <taxon>Ophiocordycipitaceae</taxon>
        <taxon>Ophiocordyceps</taxon>
    </lineage>
</organism>
<dbReference type="InterPro" id="IPR049450">
    <property type="entry name" value="ACOT8-like_C"/>
</dbReference>
<feature type="domain" description="Acyl-CoA thioesterase-like C-terminal" evidence="2">
    <location>
        <begin position="167"/>
        <end position="302"/>
    </location>
</feature>
<dbReference type="PANTHER" id="PTHR38110:SF1">
    <property type="entry name" value="THIOESTERASE DOMAIN-CONTAINING PROTEIN"/>
    <property type="match status" value="1"/>
</dbReference>
<dbReference type="Gene3D" id="2.40.160.210">
    <property type="entry name" value="Acyl-CoA thioesterase, double hotdog domain"/>
    <property type="match status" value="1"/>
</dbReference>
<sequence>MAPTTPSHSLARATAVSQLDPSTFAAELLPAFCIGSVPNGGYVASIFLRTARVFWSGRRDVVAVHWQFLSRTRTGRAVIHVDHVKAGRAISVLHLSLRQDGLLPETPWFDRASSSVVVAAYMTCASLDAEVGISLATDWEVPRPPPGVNLGDLICGRDPRWRRMWTSLMHRQPLLRQIEFFMPRAGHALPATQDFWIRFASGELFTDTALGFVVDLLSPLLIESYRPADEQSKGGFAYTDSFWYPTLTMSLDVKKRLPPAGAEWLRLRAEAAVIRNGRFDSRLFVFDADGHLIAWSGQVAMVVNYERNLAKPSKMKI</sequence>
<reference evidence="3 4" key="1">
    <citation type="journal article" date="2020" name="G3 (Bethesda)">
        <title>Genetic Underpinnings of Host Manipulation by Ophiocordyceps as Revealed by Comparative Transcriptomics.</title>
        <authorList>
            <person name="Will I."/>
            <person name="Das B."/>
            <person name="Trinh T."/>
            <person name="Brachmann A."/>
            <person name="Ohm R.A."/>
            <person name="de Bekker C."/>
        </authorList>
    </citation>
    <scope>NUCLEOTIDE SEQUENCE [LARGE SCALE GENOMIC DNA]</scope>
    <source>
        <strain evidence="3 4">EC05</strain>
    </source>
</reference>
<evidence type="ECO:0000259" key="2">
    <source>
        <dbReference type="Pfam" id="PF20789"/>
    </source>
</evidence>
<protein>
    <submittedName>
        <fullName evidence="3">Thioesterase family protein</fullName>
    </submittedName>
</protein>
<dbReference type="Pfam" id="PF20789">
    <property type="entry name" value="4HBT_3C"/>
    <property type="match status" value="1"/>
</dbReference>
<proteinExistence type="predicted"/>